<keyword evidence="7" id="KW-0072">Autophagy</keyword>
<dbReference type="CDD" id="cd01486">
    <property type="entry name" value="Apg7"/>
    <property type="match status" value="1"/>
</dbReference>
<dbReference type="InParanoid" id="A0A194X769"/>
<comment type="subcellular location">
    <subcellularLocation>
        <location evidence="1">Preautophagosomal structure</location>
    </subcellularLocation>
</comment>
<dbReference type="GO" id="GO:0000407">
    <property type="term" value="C:phagophore assembly site"/>
    <property type="evidence" value="ECO:0007669"/>
    <property type="project" value="UniProtKB-SubCell"/>
</dbReference>
<dbReference type="GO" id="GO:0032446">
    <property type="term" value="P:protein modification by small protein conjugation"/>
    <property type="evidence" value="ECO:0007669"/>
    <property type="project" value="TreeGrafter"/>
</dbReference>
<evidence type="ECO:0000259" key="12">
    <source>
        <dbReference type="Pfam" id="PF00899"/>
    </source>
</evidence>
<dbReference type="KEGG" id="psco:LY89DRAFT_648128"/>
<evidence type="ECO:0000256" key="1">
    <source>
        <dbReference type="ARBA" id="ARBA00004329"/>
    </source>
</evidence>
<dbReference type="SUPFAM" id="SSF69572">
    <property type="entry name" value="Activating enzymes of the ubiquitin-like proteins"/>
    <property type="match status" value="1"/>
</dbReference>
<dbReference type="PANTHER" id="PTHR10953">
    <property type="entry name" value="UBIQUITIN-ACTIVATING ENZYME E1"/>
    <property type="match status" value="1"/>
</dbReference>
<dbReference type="GO" id="GO:0015031">
    <property type="term" value="P:protein transport"/>
    <property type="evidence" value="ECO:0007669"/>
    <property type="project" value="UniProtKB-KW"/>
</dbReference>
<evidence type="ECO:0000313" key="14">
    <source>
        <dbReference type="EMBL" id="KUJ16018.1"/>
    </source>
</evidence>
<keyword evidence="6" id="KW-0653">Protein transport</keyword>
<dbReference type="Proteomes" id="UP000070700">
    <property type="component" value="Unassembled WGS sequence"/>
</dbReference>
<keyword evidence="5" id="KW-0813">Transport</keyword>
<dbReference type="FunFam" id="3.40.140.70:FF:000001">
    <property type="entry name" value="Ubiquitin-like modifier-activating enzyme atg7"/>
    <property type="match status" value="1"/>
</dbReference>
<dbReference type="GO" id="GO:0019779">
    <property type="term" value="F:Atg8 activating enzyme activity"/>
    <property type="evidence" value="ECO:0007669"/>
    <property type="project" value="TreeGrafter"/>
</dbReference>
<feature type="compositionally biased region" description="Acidic residues" evidence="11">
    <location>
        <begin position="679"/>
        <end position="701"/>
    </location>
</feature>
<dbReference type="Gene3D" id="3.40.50.720">
    <property type="entry name" value="NAD(P)-binding Rossmann-like Domain"/>
    <property type="match status" value="1"/>
</dbReference>
<evidence type="ECO:0000256" key="10">
    <source>
        <dbReference type="ARBA" id="ARBA00032823"/>
    </source>
</evidence>
<dbReference type="InterPro" id="IPR035985">
    <property type="entry name" value="Ubiquitin-activating_enz"/>
</dbReference>
<evidence type="ECO:0000256" key="4">
    <source>
        <dbReference type="ARBA" id="ARBA00018730"/>
    </source>
</evidence>
<dbReference type="RefSeq" id="XP_018070373.1">
    <property type="nucleotide sequence ID" value="XM_018211993.1"/>
</dbReference>
<dbReference type="InterPro" id="IPR042523">
    <property type="entry name" value="Atg7_N_2"/>
</dbReference>
<dbReference type="PANTHER" id="PTHR10953:SF3">
    <property type="entry name" value="UBIQUITIN-LIKE MODIFIER-ACTIVATING ENZYME ATG7"/>
    <property type="match status" value="1"/>
</dbReference>
<evidence type="ECO:0000256" key="3">
    <source>
        <dbReference type="ARBA" id="ARBA00017647"/>
    </source>
</evidence>
<proteinExistence type="inferred from homology"/>
<dbReference type="GO" id="GO:0019778">
    <property type="term" value="F:Atg12 activating enzyme activity"/>
    <property type="evidence" value="ECO:0007669"/>
    <property type="project" value="TreeGrafter"/>
</dbReference>
<dbReference type="Pfam" id="PF00899">
    <property type="entry name" value="ThiF"/>
    <property type="match status" value="1"/>
</dbReference>
<gene>
    <name evidence="14" type="ORF">LY89DRAFT_648128</name>
</gene>
<dbReference type="InterPro" id="IPR000594">
    <property type="entry name" value="ThiF_NAD_FAD-bd"/>
</dbReference>
<dbReference type="GO" id="GO:0000045">
    <property type="term" value="P:autophagosome assembly"/>
    <property type="evidence" value="ECO:0007669"/>
    <property type="project" value="TreeGrafter"/>
</dbReference>
<sequence>MALKFAPFGSDIELPFYTSLSNFKIDVDKLDDSARPVLGLYEARATKLPAESCRMQVLGNALTSKDVPAGYIRAEGKIKNVNTIEDFKNVDLAAMLHTAGKQIWDAINDGTIYSIPSLLSSFTILSFANLKKYTFTYWFAFPAIHSEPVWRRIDLEDPSQLTSQESVALVDEVGTWRYGTDNREHGFFLAKKVRSIPHSHDQSTTPGTPGDELGYTWTIGSLRQFESGFFRGIPEEDRYVAFVDPSTYAENPGWMLRNLLVLIRRRYKLSKVQILCYRDIQAKRHEARSIILKLETDEDGPQTDVMPRVTGWERNSANKLTYKVINLAQYMDPTQIAHQAVDLNLKLMKWRIAPDLDLNKIKETKCLLLGAGTLGTYVSRLLMGWGVKKITFIDNATVSFSNPVRQPLFDFKDCLDGGSKKAYRAAEALQEVYPGVDSTGFVMSVPMLGHPITDEQSTRLDFETLEKLMDDHDAIFLLMDTRESRWLPTVMGKAKDKIVLNAALGFDTWVVMRHGVFAADGGAAALGCYFCNDVVAPSDSVKDQTLDQQCTVTRPGVAPMASAQLVELLASIQQHPDGARAPAPKIATSLSSSGRVDYERDPPNHPLGLIPHQIRGFGANFQNMLISGQSYDCCSACSPKIVDEYKRSGWEFIKRALTEKDYITELSGLAEVQRAAEAAADDLDWDSEPGAGGDDEDGELL</sequence>
<dbReference type="GO" id="GO:0000422">
    <property type="term" value="P:autophagy of mitochondrion"/>
    <property type="evidence" value="ECO:0007669"/>
    <property type="project" value="TreeGrafter"/>
</dbReference>
<dbReference type="Pfam" id="PF16420">
    <property type="entry name" value="ATG7_N"/>
    <property type="match status" value="1"/>
</dbReference>
<evidence type="ECO:0000256" key="7">
    <source>
        <dbReference type="ARBA" id="ARBA00023006"/>
    </source>
</evidence>
<evidence type="ECO:0000256" key="8">
    <source>
        <dbReference type="ARBA" id="ARBA00029897"/>
    </source>
</evidence>
<dbReference type="EMBL" id="KQ947417">
    <property type="protein sequence ID" value="KUJ16018.1"/>
    <property type="molecule type" value="Genomic_DNA"/>
</dbReference>
<dbReference type="GO" id="GO:0006995">
    <property type="term" value="P:cellular response to nitrogen starvation"/>
    <property type="evidence" value="ECO:0007669"/>
    <property type="project" value="TreeGrafter"/>
</dbReference>
<dbReference type="AlphaFoldDB" id="A0A194X769"/>
<feature type="domain" description="Ubiquitin-like modifier-activating enzyme Atg7 N-terminal" evidence="13">
    <location>
        <begin position="3"/>
        <end position="331"/>
    </location>
</feature>
<dbReference type="InterPro" id="IPR042522">
    <property type="entry name" value="Atg7_N_1"/>
</dbReference>
<evidence type="ECO:0000256" key="9">
    <source>
        <dbReference type="ARBA" id="ARBA00030242"/>
    </source>
</evidence>
<dbReference type="OrthoDB" id="338614at2759"/>
<feature type="domain" description="THIF-type NAD/FAD binding fold" evidence="12">
    <location>
        <begin position="348"/>
        <end position="581"/>
    </location>
</feature>
<evidence type="ECO:0000259" key="13">
    <source>
        <dbReference type="Pfam" id="PF16420"/>
    </source>
</evidence>
<evidence type="ECO:0000256" key="11">
    <source>
        <dbReference type="SAM" id="MobiDB-lite"/>
    </source>
</evidence>
<protein>
    <recommendedName>
        <fullName evidence="3">Ubiquitin-like modifier-activating enzyme ATG7</fullName>
    </recommendedName>
    <alternativeName>
        <fullName evidence="8 10">ATG12-activating enzyme E1 ATG7</fullName>
    </alternativeName>
    <alternativeName>
        <fullName evidence="9">Autophagy-related protein 7</fullName>
    </alternativeName>
    <alternativeName>
        <fullName evidence="4">Ubiquitin-like modifier-activating enzyme atg7</fullName>
    </alternativeName>
</protein>
<evidence type="ECO:0000256" key="5">
    <source>
        <dbReference type="ARBA" id="ARBA00022448"/>
    </source>
</evidence>
<dbReference type="STRING" id="149040.A0A194X769"/>
<accession>A0A194X769</accession>
<dbReference type="GeneID" id="28821719"/>
<evidence type="ECO:0000256" key="2">
    <source>
        <dbReference type="ARBA" id="ARBA00010931"/>
    </source>
</evidence>
<evidence type="ECO:0000313" key="15">
    <source>
        <dbReference type="Proteomes" id="UP000070700"/>
    </source>
</evidence>
<keyword evidence="15" id="KW-1185">Reference proteome</keyword>
<dbReference type="Gene3D" id="3.40.140.70">
    <property type="entry name" value="Ubiquitin-like modifier-activating enzyme ATG7 N-terminal domain"/>
    <property type="match status" value="1"/>
</dbReference>
<dbReference type="InterPro" id="IPR045886">
    <property type="entry name" value="ThiF/MoeB/HesA"/>
</dbReference>
<dbReference type="Gene3D" id="3.40.140.100">
    <property type="entry name" value="Ubiquitin-like modifier-activating enzyme ATG7 C-terminal domain"/>
    <property type="match status" value="1"/>
</dbReference>
<evidence type="ECO:0000256" key="6">
    <source>
        <dbReference type="ARBA" id="ARBA00022927"/>
    </source>
</evidence>
<dbReference type="FunFam" id="3.40.50.720:FF:000243">
    <property type="entry name" value="Ubiquitin-like modifier-activating enzyme ATG7"/>
    <property type="match status" value="1"/>
</dbReference>
<reference evidence="14 15" key="1">
    <citation type="submission" date="2015-10" db="EMBL/GenBank/DDBJ databases">
        <title>Full genome of DAOMC 229536 Phialocephala scopiformis, a fungal endophyte of spruce producing the potent anti-insectan compound rugulosin.</title>
        <authorList>
            <consortium name="DOE Joint Genome Institute"/>
            <person name="Walker A.K."/>
            <person name="Frasz S.L."/>
            <person name="Seifert K.A."/>
            <person name="Miller J.D."/>
            <person name="Mondo S.J."/>
            <person name="Labutti K."/>
            <person name="Lipzen A."/>
            <person name="Dockter R."/>
            <person name="Kennedy M."/>
            <person name="Grigoriev I.V."/>
            <person name="Spatafora J.W."/>
        </authorList>
    </citation>
    <scope>NUCLEOTIDE SEQUENCE [LARGE SCALE GENOMIC DNA]</scope>
    <source>
        <strain evidence="14 15">CBS 120377</strain>
    </source>
</reference>
<dbReference type="FunCoup" id="A0A194X769">
    <property type="interactions" value="795"/>
</dbReference>
<feature type="region of interest" description="Disordered" evidence="11">
    <location>
        <begin position="677"/>
        <end position="701"/>
    </location>
</feature>
<organism evidence="14 15">
    <name type="scientific">Mollisia scopiformis</name>
    <name type="common">Conifer needle endophyte fungus</name>
    <name type="synonym">Phialocephala scopiformis</name>
    <dbReference type="NCBI Taxonomy" id="149040"/>
    <lineage>
        <taxon>Eukaryota</taxon>
        <taxon>Fungi</taxon>
        <taxon>Dikarya</taxon>
        <taxon>Ascomycota</taxon>
        <taxon>Pezizomycotina</taxon>
        <taxon>Leotiomycetes</taxon>
        <taxon>Helotiales</taxon>
        <taxon>Mollisiaceae</taxon>
        <taxon>Mollisia</taxon>
    </lineage>
</organism>
<dbReference type="InterPro" id="IPR032197">
    <property type="entry name" value="Atg7_N"/>
</dbReference>
<name>A0A194X769_MOLSC</name>
<dbReference type="GO" id="GO:0034727">
    <property type="term" value="P:piecemeal microautophagy of the nucleus"/>
    <property type="evidence" value="ECO:0007669"/>
    <property type="project" value="TreeGrafter"/>
</dbReference>
<comment type="similarity">
    <text evidence="2">Belongs to the ATG7 family.</text>
</comment>